<dbReference type="InterPro" id="IPR014509">
    <property type="entry name" value="YjdF-like"/>
</dbReference>
<organism evidence="2 3">
    <name type="scientific">Pseudobacillus wudalianchiensis</name>
    <dbReference type="NCBI Taxonomy" id="1743143"/>
    <lineage>
        <taxon>Bacteria</taxon>
        <taxon>Bacillati</taxon>
        <taxon>Bacillota</taxon>
        <taxon>Bacilli</taxon>
        <taxon>Bacillales</taxon>
        <taxon>Bacillaceae</taxon>
        <taxon>Pseudobacillus</taxon>
    </lineage>
</organism>
<keyword evidence="1" id="KW-0472">Membrane</keyword>
<feature type="transmembrane region" description="Helical" evidence="1">
    <location>
        <begin position="91"/>
        <end position="111"/>
    </location>
</feature>
<feature type="transmembrane region" description="Helical" evidence="1">
    <location>
        <begin position="163"/>
        <end position="181"/>
    </location>
</feature>
<dbReference type="RefSeq" id="WP_065411761.1">
    <property type="nucleotide sequence ID" value="NZ_MAYT01000029.1"/>
</dbReference>
<accession>A0A1B9AGC7</accession>
<keyword evidence="1" id="KW-1133">Transmembrane helix</keyword>
<gene>
    <name evidence="2" type="ORF">A8F95_14275</name>
</gene>
<evidence type="ECO:0000313" key="3">
    <source>
        <dbReference type="Proteomes" id="UP000092578"/>
    </source>
</evidence>
<feature type="transmembrane region" description="Helical" evidence="1">
    <location>
        <begin position="59"/>
        <end position="79"/>
    </location>
</feature>
<dbReference type="EMBL" id="MAYT01000029">
    <property type="protein sequence ID" value="OCA82888.1"/>
    <property type="molecule type" value="Genomic_DNA"/>
</dbReference>
<dbReference type="Proteomes" id="UP000092578">
    <property type="component" value="Unassembled WGS sequence"/>
</dbReference>
<feature type="transmembrane region" description="Helical" evidence="1">
    <location>
        <begin position="31"/>
        <end position="52"/>
    </location>
</feature>
<evidence type="ECO:0008006" key="4">
    <source>
        <dbReference type="Google" id="ProtNLM"/>
    </source>
</evidence>
<evidence type="ECO:0000313" key="2">
    <source>
        <dbReference type="EMBL" id="OCA82888.1"/>
    </source>
</evidence>
<keyword evidence="3" id="KW-1185">Reference proteome</keyword>
<protein>
    <recommendedName>
        <fullName evidence="4">Membrane-spanning protein</fullName>
    </recommendedName>
</protein>
<dbReference type="AlphaFoldDB" id="A0A1B9AGC7"/>
<reference evidence="3" key="1">
    <citation type="submission" date="2016-05" db="EMBL/GenBank/DDBJ databases">
        <authorList>
            <person name="Liu B."/>
            <person name="Wang J."/>
            <person name="Zhu Y."/>
            <person name="Liu G."/>
            <person name="Chen Q."/>
            <person name="Chen Z."/>
            <person name="Lan J."/>
            <person name="Che J."/>
            <person name="Ge C."/>
            <person name="Shi H."/>
            <person name="Pan Z."/>
            <person name="Liu X."/>
        </authorList>
    </citation>
    <scope>NUCLEOTIDE SEQUENCE [LARGE SCALE GENOMIC DNA]</scope>
    <source>
        <strain evidence="3">FJAT-27215</strain>
    </source>
</reference>
<dbReference type="Pfam" id="PF09997">
    <property type="entry name" value="DUF2238"/>
    <property type="match status" value="1"/>
</dbReference>
<evidence type="ECO:0000256" key="1">
    <source>
        <dbReference type="SAM" id="Phobius"/>
    </source>
</evidence>
<sequence length="191" mass="21651">MKKKAILILTAIFVILIAASAFIKHSNGESFNWLDTISRILAGMLPLLLLFCKRIPFSLPLIISYYLLLFCTFFLGAIVRFYDRFSWWDTLLHFFGSVFMAFIAITLYKLFIPEPVEKKVSSWLIFIFVLSFAISSSVIWESIEFAGTIMGFLESDSNKDTMTDLLAGMAGGIVAAVYALFRKKTANEVHK</sequence>
<proteinExistence type="predicted"/>
<keyword evidence="1" id="KW-0812">Transmembrane</keyword>
<name>A0A1B9AGC7_9BACI</name>
<comment type="caution">
    <text evidence="2">The sequence shown here is derived from an EMBL/GenBank/DDBJ whole genome shotgun (WGS) entry which is preliminary data.</text>
</comment>
<feature type="transmembrane region" description="Helical" evidence="1">
    <location>
        <begin position="123"/>
        <end position="143"/>
    </location>
</feature>